<keyword evidence="8" id="KW-1185">Reference proteome</keyword>
<dbReference type="Pfam" id="PF00412">
    <property type="entry name" value="LIM"/>
    <property type="match status" value="1"/>
</dbReference>
<feature type="compositionally biased region" description="Acidic residues" evidence="5">
    <location>
        <begin position="470"/>
        <end position="483"/>
    </location>
</feature>
<accession>A0A653C7J4</accession>
<name>A0A653C7J4_CALMS</name>
<feature type="compositionally biased region" description="Basic and acidic residues" evidence="5">
    <location>
        <begin position="484"/>
        <end position="498"/>
    </location>
</feature>
<organism evidence="7 8">
    <name type="scientific">Callosobruchus maculatus</name>
    <name type="common">Southern cowpea weevil</name>
    <name type="synonym">Pulse bruchid</name>
    <dbReference type="NCBI Taxonomy" id="64391"/>
    <lineage>
        <taxon>Eukaryota</taxon>
        <taxon>Metazoa</taxon>
        <taxon>Ecdysozoa</taxon>
        <taxon>Arthropoda</taxon>
        <taxon>Hexapoda</taxon>
        <taxon>Insecta</taxon>
        <taxon>Pterygota</taxon>
        <taxon>Neoptera</taxon>
        <taxon>Endopterygota</taxon>
        <taxon>Coleoptera</taxon>
        <taxon>Polyphaga</taxon>
        <taxon>Cucujiformia</taxon>
        <taxon>Chrysomeloidea</taxon>
        <taxon>Chrysomelidae</taxon>
        <taxon>Bruchinae</taxon>
        <taxon>Bruchini</taxon>
        <taxon>Callosobruchus</taxon>
    </lineage>
</organism>
<dbReference type="OrthoDB" id="6730189at2759"/>
<evidence type="ECO:0000256" key="5">
    <source>
        <dbReference type="SAM" id="MobiDB-lite"/>
    </source>
</evidence>
<keyword evidence="2 4" id="KW-0862">Zinc</keyword>
<feature type="region of interest" description="Disordered" evidence="5">
    <location>
        <begin position="468"/>
        <end position="516"/>
    </location>
</feature>
<dbReference type="InterPro" id="IPR001781">
    <property type="entry name" value="Znf_LIM"/>
</dbReference>
<feature type="region of interest" description="Disordered" evidence="5">
    <location>
        <begin position="432"/>
        <end position="455"/>
    </location>
</feature>
<dbReference type="Gene3D" id="2.10.110.10">
    <property type="entry name" value="Cysteine Rich Protein"/>
    <property type="match status" value="1"/>
</dbReference>
<keyword evidence="3 4" id="KW-0440">LIM domain</keyword>
<dbReference type="SMART" id="SM00132">
    <property type="entry name" value="LIM"/>
    <property type="match status" value="1"/>
</dbReference>
<evidence type="ECO:0000256" key="2">
    <source>
        <dbReference type="ARBA" id="ARBA00022833"/>
    </source>
</evidence>
<feature type="compositionally biased region" description="Polar residues" evidence="5">
    <location>
        <begin position="434"/>
        <end position="443"/>
    </location>
</feature>
<evidence type="ECO:0000256" key="1">
    <source>
        <dbReference type="ARBA" id="ARBA00022723"/>
    </source>
</evidence>
<dbReference type="Proteomes" id="UP000410492">
    <property type="component" value="Unassembled WGS sequence"/>
</dbReference>
<evidence type="ECO:0000259" key="6">
    <source>
        <dbReference type="PROSITE" id="PS50023"/>
    </source>
</evidence>
<evidence type="ECO:0000256" key="4">
    <source>
        <dbReference type="PROSITE-ProRule" id="PRU00125"/>
    </source>
</evidence>
<feature type="compositionally biased region" description="Polar residues" evidence="5">
    <location>
        <begin position="16"/>
        <end position="29"/>
    </location>
</feature>
<dbReference type="PROSITE" id="PS50023">
    <property type="entry name" value="LIM_DOMAIN_2"/>
    <property type="match status" value="1"/>
</dbReference>
<dbReference type="AlphaFoldDB" id="A0A653C7J4"/>
<dbReference type="PANTHER" id="PTHR24206">
    <property type="entry name" value="OS06G0237300 PROTEIN"/>
    <property type="match status" value="1"/>
</dbReference>
<evidence type="ECO:0000313" key="7">
    <source>
        <dbReference type="EMBL" id="VEN43454.1"/>
    </source>
</evidence>
<dbReference type="GO" id="GO:0046872">
    <property type="term" value="F:metal ion binding"/>
    <property type="evidence" value="ECO:0007669"/>
    <property type="project" value="UniProtKB-KW"/>
</dbReference>
<dbReference type="SUPFAM" id="SSF57716">
    <property type="entry name" value="Glucocorticoid receptor-like (DNA-binding domain)"/>
    <property type="match status" value="1"/>
</dbReference>
<dbReference type="EMBL" id="CAACVG010007066">
    <property type="protein sequence ID" value="VEN43454.1"/>
    <property type="molecule type" value="Genomic_DNA"/>
</dbReference>
<dbReference type="CDD" id="cd09439">
    <property type="entry name" value="LIM_Mical"/>
    <property type="match status" value="1"/>
</dbReference>
<gene>
    <name evidence="7" type="ORF">CALMAC_LOCUS6592</name>
</gene>
<feature type="region of interest" description="Disordered" evidence="5">
    <location>
        <begin position="16"/>
        <end position="62"/>
    </location>
</feature>
<evidence type="ECO:0000256" key="3">
    <source>
        <dbReference type="ARBA" id="ARBA00023038"/>
    </source>
</evidence>
<proteinExistence type="predicted"/>
<sequence>MSAKLSDLNAKTIKTANIHPITSGQVSRPSSRHKRHAVMEPPPKQSSIDRKARKRKTLERVGASVEERQKILEEIATNRAERQNKRRQQRKFQTAQFIKSMQMLQSNAKPDSQPFEDYAIFLYRQTAPKFEDRVKDLEKQFTYVPSHYDSRGASQTGRATGTDDDLVARIKSLEDKWRDPQPVEKKPKDLLRAIGKIETSDWNIKEIEKKIMENKMGKPSKAIDKEKVPKWSKEQFLARQTKMERQHYNRQESGEAKYADIDKCIQKLDQKLKEGTTRDLGTKKVASIRDNLVSKVPTPKEPKRPEKSPSRTQMMLPTQSASEFCHFCNKRVYLMERLSAEGRFFHHGCFKCQYCHTQLRLGSYAFDRDGLYGYKFYCVHHFGMEGELPRVTRKPSLRLNVQAAKSPPDKGTLPGIANVDLLDRVQTPERVEFSNLSTGNASSIHEDSLSQMDEDEWTDRNFGASCAELGDNEEDAYDDAMEDPEAKDGAAKWPDRWKHAYRRNSNDSDEYSSSDG</sequence>
<feature type="compositionally biased region" description="Basic and acidic residues" evidence="5">
    <location>
        <begin position="298"/>
        <end position="309"/>
    </location>
</feature>
<feature type="domain" description="LIM zinc-binding" evidence="6">
    <location>
        <begin position="323"/>
        <end position="388"/>
    </location>
</feature>
<keyword evidence="1 4" id="KW-0479">Metal-binding</keyword>
<reference evidence="7 8" key="1">
    <citation type="submission" date="2019-01" db="EMBL/GenBank/DDBJ databases">
        <authorList>
            <person name="Sayadi A."/>
        </authorList>
    </citation>
    <scope>NUCLEOTIDE SEQUENCE [LARGE SCALE GENOMIC DNA]</scope>
</reference>
<protein>
    <recommendedName>
        <fullName evidence="6">LIM zinc-binding domain-containing protein</fullName>
    </recommendedName>
</protein>
<dbReference type="PROSITE" id="PS00478">
    <property type="entry name" value="LIM_DOMAIN_1"/>
    <property type="match status" value="1"/>
</dbReference>
<evidence type="ECO:0000313" key="8">
    <source>
        <dbReference type="Proteomes" id="UP000410492"/>
    </source>
</evidence>
<feature type="compositionally biased region" description="Acidic residues" evidence="5">
    <location>
        <begin position="507"/>
        <end position="516"/>
    </location>
</feature>
<feature type="region of interest" description="Disordered" evidence="5">
    <location>
        <begin position="292"/>
        <end position="314"/>
    </location>
</feature>